<evidence type="ECO:0000256" key="4">
    <source>
        <dbReference type="SAM" id="MobiDB-lite"/>
    </source>
</evidence>
<dbReference type="InterPro" id="IPR038422">
    <property type="entry name" value="Cut8/Sts1_sf"/>
</dbReference>
<dbReference type="GO" id="GO:0031144">
    <property type="term" value="P:proteasome localization"/>
    <property type="evidence" value="ECO:0007669"/>
    <property type="project" value="UniProtKB-UniRule"/>
</dbReference>
<evidence type="ECO:0000256" key="1">
    <source>
        <dbReference type="ARBA" id="ARBA00006199"/>
    </source>
</evidence>
<comment type="function">
    <text evidence="3">Involved in ubiquitin-mediated protein degradation. Regulatory factor in the ubiquitin/proteasome pathway that controls the turnover of proteasome substrates. Targets proteasomes to the nucleus and facilitates the degradation of nuclear proteins.</text>
</comment>
<dbReference type="GO" id="GO:0015031">
    <property type="term" value="P:protein transport"/>
    <property type="evidence" value="ECO:0007669"/>
    <property type="project" value="UniProtKB-UniRule"/>
</dbReference>
<evidence type="ECO:0000313" key="5">
    <source>
        <dbReference type="EMBL" id="GJJ09447.1"/>
    </source>
</evidence>
<feature type="compositionally biased region" description="Polar residues" evidence="4">
    <location>
        <begin position="203"/>
        <end position="214"/>
    </location>
</feature>
<comment type="subunit">
    <text evidence="3">Binds the proteasome.</text>
</comment>
<comment type="caution">
    <text evidence="5">The sequence shown here is derived from an EMBL/GenBank/DDBJ whole genome shotgun (WGS) entry which is preliminary data.</text>
</comment>
<proteinExistence type="inferred from homology"/>
<dbReference type="Gene3D" id="1.20.58.1590">
    <property type="entry name" value="Tethering factor for nuclear proteasome Cut8/Sts1"/>
    <property type="match status" value="1"/>
</dbReference>
<keyword evidence="2 3" id="KW-0539">Nucleus</keyword>
<dbReference type="Pfam" id="PF08559">
    <property type="entry name" value="Cut8"/>
    <property type="match status" value="1"/>
</dbReference>
<dbReference type="AlphaFoldDB" id="A0AAV5A7G4"/>
<dbReference type="GO" id="GO:0031965">
    <property type="term" value="C:nuclear membrane"/>
    <property type="evidence" value="ECO:0007669"/>
    <property type="project" value="TreeGrafter"/>
</dbReference>
<keyword evidence="3" id="KW-0813">Transport</keyword>
<accession>A0AAV5A7G4</accession>
<keyword evidence="3" id="KW-0963">Cytoplasm</keyword>
<feature type="compositionally biased region" description="Basic and acidic residues" evidence="4">
    <location>
        <begin position="61"/>
        <end position="87"/>
    </location>
</feature>
<keyword evidence="6" id="KW-1185">Reference proteome</keyword>
<organism evidence="5 6">
    <name type="scientific">Clathrus columnatus</name>
    <dbReference type="NCBI Taxonomy" id="1419009"/>
    <lineage>
        <taxon>Eukaryota</taxon>
        <taxon>Fungi</taxon>
        <taxon>Dikarya</taxon>
        <taxon>Basidiomycota</taxon>
        <taxon>Agaricomycotina</taxon>
        <taxon>Agaricomycetes</taxon>
        <taxon>Phallomycetidae</taxon>
        <taxon>Phallales</taxon>
        <taxon>Clathraceae</taxon>
        <taxon>Clathrus</taxon>
    </lineage>
</organism>
<evidence type="ECO:0000256" key="2">
    <source>
        <dbReference type="ARBA" id="ARBA00023242"/>
    </source>
</evidence>
<dbReference type="GO" id="GO:0071630">
    <property type="term" value="P:nuclear protein quality control by the ubiquitin-proteasome system"/>
    <property type="evidence" value="ECO:0007669"/>
    <property type="project" value="UniProtKB-UniRule"/>
</dbReference>
<reference evidence="5" key="1">
    <citation type="submission" date="2021-10" db="EMBL/GenBank/DDBJ databases">
        <title>De novo Genome Assembly of Clathrus columnatus (Basidiomycota, Fungi) Using Illumina and Nanopore Sequence Data.</title>
        <authorList>
            <person name="Ogiso-Tanaka E."/>
            <person name="Itagaki H."/>
            <person name="Hosoya T."/>
            <person name="Hosaka K."/>
        </authorList>
    </citation>
    <scope>NUCLEOTIDE SEQUENCE</scope>
    <source>
        <strain evidence="5">MO-923</strain>
    </source>
</reference>
<evidence type="ECO:0000313" key="6">
    <source>
        <dbReference type="Proteomes" id="UP001050691"/>
    </source>
</evidence>
<dbReference type="InterPro" id="IPR013868">
    <property type="entry name" value="Cut8/Sts1_fam"/>
</dbReference>
<dbReference type="EMBL" id="BPWL01000004">
    <property type="protein sequence ID" value="GJJ09447.1"/>
    <property type="molecule type" value="Genomic_DNA"/>
</dbReference>
<evidence type="ECO:0000256" key="3">
    <source>
        <dbReference type="RuleBase" id="RU368013"/>
    </source>
</evidence>
<protein>
    <recommendedName>
        <fullName evidence="3">Tethering factor for nuclear proteasome STS1</fullName>
    </recommendedName>
</protein>
<dbReference type="PANTHER" id="PTHR28032">
    <property type="entry name" value="FI02826P"/>
    <property type="match status" value="1"/>
</dbReference>
<feature type="region of interest" description="Disordered" evidence="4">
    <location>
        <begin position="183"/>
        <end position="214"/>
    </location>
</feature>
<gene>
    <name evidence="5" type="ORF">Clacol_003670</name>
</gene>
<keyword evidence="3" id="KW-0653">Protein transport</keyword>
<sequence length="372" mass="42124">MANIYLPTLPQPHHLEFPRNVNHSTSSLGFGFGLSSSQSSTFSPSPLFPYNHQQVPRPQKRRLEADEEGSPRSDDAMDRSPTPERPKRGPLKRLRVDESSKENLKELQEHKANRVTAVNSDVDIGVLLASLPQQSLLPLLMSLLREQPNLKPILLSLIPRPTLQIALQVLVEASKALRDAYPYSTPQSRVHSEPDSQHGPGSYTRQVSHSSVMEPSSVMRESYVLSRLRPHITEFITTCFSYLPYFSFLPSSPSGNQSMSAARPHPTETFTFLSTLMSHIFSQPQLTQNELLNQLMPRLLQEWKAWLDRIDTVVNRAGGMFSAEIALTWDRNLDDFAEKHVGMKEIRHSWIDKVGWLVGKRLIVNMDEDEGL</sequence>
<feature type="region of interest" description="Disordered" evidence="4">
    <location>
        <begin position="41"/>
        <end position="101"/>
    </location>
</feature>
<dbReference type="GO" id="GO:0005737">
    <property type="term" value="C:cytoplasm"/>
    <property type="evidence" value="ECO:0007669"/>
    <property type="project" value="UniProtKB-SubCell"/>
</dbReference>
<comment type="similarity">
    <text evidence="1 3">Belongs to the cut8/STS1 family.</text>
</comment>
<dbReference type="GO" id="GO:0070628">
    <property type="term" value="F:proteasome binding"/>
    <property type="evidence" value="ECO:0007669"/>
    <property type="project" value="TreeGrafter"/>
</dbReference>
<dbReference type="PANTHER" id="PTHR28032:SF1">
    <property type="entry name" value="FI02826P"/>
    <property type="match status" value="1"/>
</dbReference>
<name>A0AAV5A7G4_9AGAM</name>
<comment type="subcellular location">
    <subcellularLocation>
        <location evidence="3">Cytoplasm</location>
    </subcellularLocation>
    <subcellularLocation>
        <location evidence="3">Nucleus</location>
    </subcellularLocation>
</comment>
<dbReference type="Proteomes" id="UP001050691">
    <property type="component" value="Unassembled WGS sequence"/>
</dbReference>